<dbReference type="Proteomes" id="UP000789390">
    <property type="component" value="Unassembled WGS sequence"/>
</dbReference>
<evidence type="ECO:0000256" key="4">
    <source>
        <dbReference type="ARBA" id="ARBA00016536"/>
    </source>
</evidence>
<evidence type="ECO:0000256" key="1">
    <source>
        <dbReference type="ARBA" id="ARBA00004797"/>
    </source>
</evidence>
<sequence length="207" mass="23155">MSANKIFSNLKQAAFAGLDLSRKGSVDEPIKELVDFINSLERYFTTSSCSGRIVVLADTPEEEPSIQKDGCKWVVVSHTQCTCEEIFTKLDPSIGDLSFKFEAFVLHVQCRTLDDAQLMLSCGVQAGFRNSGISLKSRKNSNQEWPKIIVAIRSTHGIETPLSTDGKLLVTSEYVDHVVTKANMLMDENLKRISRFHKNLVQQIKVD</sequence>
<feature type="domain" description="tRNA wybutosine-synthesizing protein" evidence="12">
    <location>
        <begin position="5"/>
        <end position="200"/>
    </location>
</feature>
<comment type="caution">
    <text evidence="13">The sequence shown here is derived from an EMBL/GenBank/DDBJ whole genome shotgun (WGS) entry which is preliminary data.</text>
</comment>
<dbReference type="PANTHER" id="PTHR48418:SF1">
    <property type="entry name" value="TRNA WYBUTOSINE-SYNTHESIZING PROTEIN 3"/>
    <property type="match status" value="1"/>
</dbReference>
<evidence type="ECO:0000313" key="14">
    <source>
        <dbReference type="Proteomes" id="UP000789390"/>
    </source>
</evidence>
<evidence type="ECO:0000256" key="11">
    <source>
        <dbReference type="ARBA" id="ARBA00049202"/>
    </source>
</evidence>
<evidence type="ECO:0000256" key="9">
    <source>
        <dbReference type="ARBA" id="ARBA00025378"/>
    </source>
</evidence>
<dbReference type="GO" id="GO:0008168">
    <property type="term" value="F:methyltransferase activity"/>
    <property type="evidence" value="ECO:0007669"/>
    <property type="project" value="UniProtKB-KW"/>
</dbReference>
<dbReference type="GO" id="GO:0032259">
    <property type="term" value="P:methylation"/>
    <property type="evidence" value="ECO:0007669"/>
    <property type="project" value="UniProtKB-KW"/>
</dbReference>
<dbReference type="PANTHER" id="PTHR48418">
    <property type="entry name" value="TRNA WYBUTOSINE-SYNTHESIZING PROTEIN 3"/>
    <property type="match status" value="1"/>
</dbReference>
<comment type="similarity">
    <text evidence="2">Belongs to the TYW3 family.</text>
</comment>
<proteinExistence type="inferred from homology"/>
<name>A0A8J2RKY9_9CRUS</name>
<keyword evidence="7" id="KW-0949">S-adenosyl-L-methionine</keyword>
<accession>A0A8J2RKY9</accession>
<evidence type="ECO:0000256" key="5">
    <source>
        <dbReference type="ARBA" id="ARBA00022603"/>
    </source>
</evidence>
<dbReference type="InterPro" id="IPR003827">
    <property type="entry name" value="tRNA_yW-synthesising"/>
</dbReference>
<evidence type="ECO:0000256" key="2">
    <source>
        <dbReference type="ARBA" id="ARBA00008569"/>
    </source>
</evidence>
<keyword evidence="5" id="KW-0489">Methyltransferase</keyword>
<evidence type="ECO:0000256" key="7">
    <source>
        <dbReference type="ARBA" id="ARBA00022691"/>
    </source>
</evidence>
<keyword evidence="6" id="KW-0808">Transferase</keyword>
<dbReference type="InterPro" id="IPR036602">
    <property type="entry name" value="tRNA_yW-synthesising-like_sf"/>
</dbReference>
<reference evidence="13" key="1">
    <citation type="submission" date="2021-11" db="EMBL/GenBank/DDBJ databases">
        <authorList>
            <person name="Schell T."/>
        </authorList>
    </citation>
    <scope>NUCLEOTIDE SEQUENCE</scope>
    <source>
        <strain evidence="13">M5</strain>
    </source>
</reference>
<evidence type="ECO:0000313" key="13">
    <source>
        <dbReference type="EMBL" id="CAH0098091.1"/>
    </source>
</evidence>
<comment type="function">
    <text evidence="9">Probable S-adenosyl-L-methionine-dependent methyltransferase that acts as a component of the wybutosine biosynthesis pathway. Wybutosine is a hyper modified guanosine with a tricyclic base found at the 3'-position adjacent to the anticodon of eukaryotic phenylalanine tRNA.</text>
</comment>
<evidence type="ECO:0000256" key="3">
    <source>
        <dbReference type="ARBA" id="ARBA00012750"/>
    </source>
</evidence>
<comment type="catalytic activity">
    <reaction evidence="11">
        <text>4-demethyl-7-[(3S)-3-amino-3-carboxypropyl]wyosine(37) in tRNA(Phe) + S-adenosyl-L-methionine = 7-[(3S)-3-amino-3-carboxypropyl]wyosine(37) in tRNA(Phe) + S-adenosyl-L-homocysteine + H(+)</text>
        <dbReference type="Rhea" id="RHEA:36635"/>
        <dbReference type="Rhea" id="RHEA-COMP:10378"/>
        <dbReference type="Rhea" id="RHEA-COMP:10379"/>
        <dbReference type="ChEBI" id="CHEBI:15378"/>
        <dbReference type="ChEBI" id="CHEBI:57856"/>
        <dbReference type="ChEBI" id="CHEBI:59789"/>
        <dbReference type="ChEBI" id="CHEBI:73543"/>
        <dbReference type="ChEBI" id="CHEBI:73550"/>
        <dbReference type="EC" id="2.1.1.282"/>
    </reaction>
</comment>
<dbReference type="EMBL" id="CAKKLH010000001">
    <property type="protein sequence ID" value="CAH0098091.1"/>
    <property type="molecule type" value="Genomic_DNA"/>
</dbReference>
<dbReference type="Gene3D" id="3.30.1960.10">
    <property type="entry name" value="tRNA wybutosine-synthesizing-like"/>
    <property type="match status" value="1"/>
</dbReference>
<dbReference type="EC" id="2.1.1.282" evidence="3"/>
<evidence type="ECO:0000259" key="12">
    <source>
        <dbReference type="Pfam" id="PF02676"/>
    </source>
</evidence>
<evidence type="ECO:0000256" key="10">
    <source>
        <dbReference type="ARBA" id="ARBA00030554"/>
    </source>
</evidence>
<dbReference type="Pfam" id="PF02676">
    <property type="entry name" value="TYW3"/>
    <property type="match status" value="1"/>
</dbReference>
<keyword evidence="8" id="KW-0819">tRNA processing</keyword>
<dbReference type="AlphaFoldDB" id="A0A8J2RKY9"/>
<organism evidence="13 14">
    <name type="scientific">Daphnia galeata</name>
    <dbReference type="NCBI Taxonomy" id="27404"/>
    <lineage>
        <taxon>Eukaryota</taxon>
        <taxon>Metazoa</taxon>
        <taxon>Ecdysozoa</taxon>
        <taxon>Arthropoda</taxon>
        <taxon>Crustacea</taxon>
        <taxon>Branchiopoda</taxon>
        <taxon>Diplostraca</taxon>
        <taxon>Cladocera</taxon>
        <taxon>Anomopoda</taxon>
        <taxon>Daphniidae</taxon>
        <taxon>Daphnia</taxon>
    </lineage>
</organism>
<evidence type="ECO:0000256" key="8">
    <source>
        <dbReference type="ARBA" id="ARBA00022694"/>
    </source>
</evidence>
<dbReference type="GO" id="GO:0008033">
    <property type="term" value="P:tRNA processing"/>
    <property type="evidence" value="ECO:0007669"/>
    <property type="project" value="UniProtKB-KW"/>
</dbReference>
<comment type="pathway">
    <text evidence="1">tRNA modification; wybutosine-tRNA(Phe) biosynthesis.</text>
</comment>
<protein>
    <recommendedName>
        <fullName evidence="4">tRNA wybutosine-synthesizing protein 3 homolog</fullName>
        <ecNumber evidence="3">2.1.1.282</ecNumber>
    </recommendedName>
    <alternativeName>
        <fullName evidence="10">tRNA(Phe) 7-((3-amino-3-carboxypropyl)-4-demethylwyosine(37)-N(4))-methyltransferase</fullName>
    </alternativeName>
</protein>
<dbReference type="SUPFAM" id="SSF111278">
    <property type="entry name" value="SSo0622-like"/>
    <property type="match status" value="1"/>
</dbReference>
<evidence type="ECO:0000256" key="6">
    <source>
        <dbReference type="ARBA" id="ARBA00022679"/>
    </source>
</evidence>
<dbReference type="UniPathway" id="UPA00375"/>
<keyword evidence="14" id="KW-1185">Reference proteome</keyword>
<gene>
    <name evidence="13" type="ORF">DGAL_LOCUS138</name>
</gene>
<dbReference type="OrthoDB" id="263283at2759"/>